<evidence type="ECO:0000313" key="3">
    <source>
        <dbReference type="EMBL" id="STS93090.1"/>
    </source>
</evidence>
<dbReference type="SUPFAM" id="SSF49401">
    <property type="entry name" value="Bacterial adhesins"/>
    <property type="match status" value="1"/>
</dbReference>
<feature type="signal peptide" evidence="1">
    <location>
        <begin position="1"/>
        <end position="22"/>
    </location>
</feature>
<feature type="chain" id="PRO_5044364641" evidence="1">
    <location>
        <begin position="23"/>
        <end position="180"/>
    </location>
</feature>
<protein>
    <submittedName>
        <fullName evidence="3">Fimbrial protein</fullName>
    </submittedName>
    <submittedName>
        <fullName evidence="2">Fimbrial-like protein YehD</fullName>
    </submittedName>
</protein>
<name>A0A087FJG2_KLEVA</name>
<reference evidence="2" key="3">
    <citation type="submission" date="2022-05" db="EMBL/GenBank/DDBJ databases">
        <authorList>
            <person name="Alioto T."/>
            <person name="Alioto T."/>
            <person name="Gomez Garrido J."/>
        </authorList>
    </citation>
    <scope>NUCLEOTIDE SEQUENCE</scope>
    <source>
        <strain evidence="2">0</strain>
    </source>
</reference>
<sequence length="180" mass="18404">MKRLTVAAAVLSTVFMSAGAFADTDQGEVIITGRVVGTTCQFLDGNNSTTITMNQVGQESLASLGAGATYTGIKNSTTVPLKLKCTGAAPKISLARNQFDTTYPNITKNTVAGGASGVGFVVTANDAELNANSLIPLNGDPDENGVYTIDFSAQYAVVAAGNAVTQGDVESTLTLTVVTE</sequence>
<dbReference type="InterPro" id="IPR036937">
    <property type="entry name" value="Adhesion_dom_fimbrial_sf"/>
</dbReference>
<reference evidence="4 6" key="2">
    <citation type="submission" date="2018-08" db="EMBL/GenBank/DDBJ databases">
        <authorList>
            <consortium name="Pathogen Informatics"/>
        </authorList>
    </citation>
    <scope>NUCLEOTIDE SEQUENCE [LARGE SCALE GENOMIC DNA]</scope>
    <source>
        <strain evidence="4 6">EuSCAPE_TR218</strain>
    </source>
</reference>
<dbReference type="GO" id="GO:0009289">
    <property type="term" value="C:pilus"/>
    <property type="evidence" value="ECO:0007669"/>
    <property type="project" value="InterPro"/>
</dbReference>
<evidence type="ECO:0000256" key="1">
    <source>
        <dbReference type="SAM" id="SignalP"/>
    </source>
</evidence>
<evidence type="ECO:0000313" key="6">
    <source>
        <dbReference type="Proteomes" id="UP000258928"/>
    </source>
</evidence>
<dbReference type="EMBL" id="UKAS01000009">
    <property type="protein sequence ID" value="SXF94701.1"/>
    <property type="molecule type" value="Genomic_DNA"/>
</dbReference>
<evidence type="ECO:0000313" key="7">
    <source>
        <dbReference type="Proteomes" id="UP000789617"/>
    </source>
</evidence>
<accession>A0A087FJG2</accession>
<organism evidence="3 5">
    <name type="scientific">Klebsiella variicola</name>
    <dbReference type="NCBI Taxonomy" id="244366"/>
    <lineage>
        <taxon>Bacteria</taxon>
        <taxon>Pseudomonadati</taxon>
        <taxon>Pseudomonadota</taxon>
        <taxon>Gammaproteobacteria</taxon>
        <taxon>Enterobacterales</taxon>
        <taxon>Enterobacteriaceae</taxon>
        <taxon>Klebsiella/Raoultella group</taxon>
        <taxon>Klebsiella</taxon>
        <taxon>Klebsiella pneumoniae complex</taxon>
    </lineage>
</organism>
<reference evidence="3 5" key="1">
    <citation type="submission" date="2018-06" db="EMBL/GenBank/DDBJ databases">
        <authorList>
            <consortium name="Pathogen Informatics"/>
            <person name="Doyle S."/>
        </authorList>
    </citation>
    <scope>NUCLEOTIDE SEQUENCE [LARGE SCALE GENOMIC DNA]</scope>
    <source>
        <strain evidence="3 5">NCTC9177</strain>
    </source>
</reference>
<dbReference type="PANTHER" id="PTHR33420">
    <property type="entry name" value="FIMBRIAL SUBUNIT ELFA-RELATED"/>
    <property type="match status" value="1"/>
</dbReference>
<dbReference type="Proteomes" id="UP000789617">
    <property type="component" value="Unassembled WGS sequence"/>
</dbReference>
<comment type="caution">
    <text evidence="3">The sequence shown here is derived from an EMBL/GenBank/DDBJ whole genome shotgun (WGS) entry which is preliminary data.</text>
</comment>
<dbReference type="Proteomes" id="UP000258928">
    <property type="component" value="Unassembled WGS sequence"/>
</dbReference>
<dbReference type="EMBL" id="UGKR01000003">
    <property type="protein sequence ID" value="STS93090.1"/>
    <property type="molecule type" value="Genomic_DNA"/>
</dbReference>
<dbReference type="NCBIfam" id="NF011766">
    <property type="entry name" value="PRK15220.1"/>
    <property type="match status" value="1"/>
</dbReference>
<evidence type="ECO:0000313" key="4">
    <source>
        <dbReference type="EMBL" id="SXF94701.1"/>
    </source>
</evidence>
<dbReference type="AlphaFoldDB" id="A0A087FJG2"/>
<dbReference type="InterPro" id="IPR008966">
    <property type="entry name" value="Adhesion_dom_sf"/>
</dbReference>
<dbReference type="InterPro" id="IPR050263">
    <property type="entry name" value="Bact_Fimbrial_Adh_Pro"/>
</dbReference>
<dbReference type="Proteomes" id="UP000254545">
    <property type="component" value="Unassembled WGS sequence"/>
</dbReference>
<dbReference type="PANTHER" id="PTHR33420:SF32">
    <property type="entry name" value="FIMBRIAL-LIKE PROTEIN"/>
    <property type="match status" value="1"/>
</dbReference>
<keyword evidence="7" id="KW-1185">Reference proteome</keyword>
<dbReference type="KEGG" id="kpk:A593_06580"/>
<dbReference type="OMA" id="TIDFSAQ"/>
<dbReference type="KEGG" id="kvd:KR75_04025"/>
<evidence type="ECO:0000313" key="5">
    <source>
        <dbReference type="Proteomes" id="UP000254545"/>
    </source>
</evidence>
<dbReference type="EMBL" id="CAJOXS020000002">
    <property type="protein sequence ID" value="CAH6125085.1"/>
    <property type="molecule type" value="Genomic_DNA"/>
</dbReference>
<dbReference type="RefSeq" id="WP_008806376.1">
    <property type="nucleotide sequence ID" value="NZ_AP024592.1"/>
</dbReference>
<proteinExistence type="predicted"/>
<keyword evidence="1" id="KW-0732">Signal</keyword>
<evidence type="ECO:0000313" key="2">
    <source>
        <dbReference type="EMBL" id="CAH6125085.1"/>
    </source>
</evidence>
<dbReference type="Gene3D" id="2.60.40.1090">
    <property type="entry name" value="Fimbrial-type adhesion domain"/>
    <property type="match status" value="1"/>
</dbReference>
<dbReference type="GO" id="GO:0043709">
    <property type="term" value="P:cell adhesion involved in single-species biofilm formation"/>
    <property type="evidence" value="ECO:0007669"/>
    <property type="project" value="TreeGrafter"/>
</dbReference>
<gene>
    <name evidence="2" type="ORF">AN2335V1_3093</name>
    <name evidence="3" type="ORF">NCTC9177_07058</name>
    <name evidence="4" type="ORF">SAMEA3729809_03173</name>
</gene>